<keyword evidence="2" id="KW-1185">Reference proteome</keyword>
<proteinExistence type="predicted"/>
<dbReference type="GO" id="GO:0061630">
    <property type="term" value="F:ubiquitin protein ligase activity"/>
    <property type="evidence" value="ECO:0007669"/>
    <property type="project" value="UniProtKB-EC"/>
</dbReference>
<keyword evidence="1" id="KW-0012">Acyltransferase</keyword>
<reference evidence="1 2" key="1">
    <citation type="submission" date="2020-06" db="EMBL/GenBank/DDBJ databases">
        <authorList>
            <person name="Li R."/>
            <person name="Bekaert M."/>
        </authorList>
    </citation>
    <scope>NUCLEOTIDE SEQUENCE [LARGE SCALE GENOMIC DNA]</scope>
    <source>
        <strain evidence="2">wild</strain>
    </source>
</reference>
<dbReference type="EMBL" id="CACVKT020008387">
    <property type="protein sequence ID" value="CAC5415239.1"/>
    <property type="molecule type" value="Genomic_DNA"/>
</dbReference>
<accession>A0A6J8E351</accession>
<dbReference type="OrthoDB" id="6135597at2759"/>
<name>A0A6J8E351_MYTCO</name>
<gene>
    <name evidence="1" type="ORF">MCOR_47945</name>
</gene>
<evidence type="ECO:0000313" key="1">
    <source>
        <dbReference type="EMBL" id="CAC5415239.1"/>
    </source>
</evidence>
<protein>
    <submittedName>
        <fullName evidence="1">RNF213</fullName>
        <ecNumber evidence="1">2.3.2.27</ecNumber>
    </submittedName>
</protein>
<organism evidence="1 2">
    <name type="scientific">Mytilus coruscus</name>
    <name type="common">Sea mussel</name>
    <dbReference type="NCBI Taxonomy" id="42192"/>
    <lineage>
        <taxon>Eukaryota</taxon>
        <taxon>Metazoa</taxon>
        <taxon>Spiralia</taxon>
        <taxon>Lophotrochozoa</taxon>
        <taxon>Mollusca</taxon>
        <taxon>Bivalvia</taxon>
        <taxon>Autobranchia</taxon>
        <taxon>Pteriomorphia</taxon>
        <taxon>Mytilida</taxon>
        <taxon>Mytiloidea</taxon>
        <taxon>Mytilidae</taxon>
        <taxon>Mytilinae</taxon>
        <taxon>Mytilus</taxon>
    </lineage>
</organism>
<dbReference type="PANTHER" id="PTHR22605:SF16">
    <property type="entry name" value="E3 UBIQUITIN-PROTEIN LIGASE RNF213"/>
    <property type="match status" value="1"/>
</dbReference>
<dbReference type="InterPro" id="IPR031248">
    <property type="entry name" value="RNF213"/>
</dbReference>
<dbReference type="GO" id="GO:0016887">
    <property type="term" value="F:ATP hydrolysis activity"/>
    <property type="evidence" value="ECO:0007669"/>
    <property type="project" value="InterPro"/>
</dbReference>
<keyword evidence="1" id="KW-0808">Transferase</keyword>
<evidence type="ECO:0000313" key="2">
    <source>
        <dbReference type="Proteomes" id="UP000507470"/>
    </source>
</evidence>
<sequence length="284" mass="32371">MGIELYNLNDLAKLQNVNDGDNCIKVLGLRWNIKDDRIETFTYRAEFTNSDVFKDLIGIIKQERLHSAIQAQISEELNKTSYSDLCQGLDILDIAISFLKSVKTSPELNLNEFMTKTLKIESKLPSYKAQQAAKCKHTMSLWMILAIERTKCKARYDKATFDGTSDSLKIPLSDDQKKAVREALKGFQIEQNSLLLEVLYELIILMLDVPMSTDEDYVDRSASSLKDSLLAYIGASLFEEDPQKEDILTEKVSSMFPENIISAQAVEVWNLTNDILMDKLYEKK</sequence>
<dbReference type="Proteomes" id="UP000507470">
    <property type="component" value="Unassembled WGS sequence"/>
</dbReference>
<dbReference type="AlphaFoldDB" id="A0A6J8E351"/>
<dbReference type="EC" id="2.3.2.27" evidence="1"/>
<dbReference type="PANTHER" id="PTHR22605">
    <property type="entry name" value="RZ-TYPE DOMAIN-CONTAINING PROTEIN"/>
    <property type="match status" value="1"/>
</dbReference>